<protein>
    <submittedName>
        <fullName evidence="2">G1843 protein</fullName>
    </submittedName>
</protein>
<feature type="compositionally biased region" description="Polar residues" evidence="1">
    <location>
        <begin position="457"/>
        <end position="470"/>
    </location>
</feature>
<dbReference type="EMBL" id="CAXHTA020000002">
    <property type="protein sequence ID" value="CAL5219913.1"/>
    <property type="molecule type" value="Genomic_DNA"/>
</dbReference>
<dbReference type="PANTHER" id="PTHR34491:SF74">
    <property type="entry name" value="DUF4456 DOMAIN-CONTAINING PROTEIN"/>
    <property type="match status" value="1"/>
</dbReference>
<proteinExistence type="predicted"/>
<sequence>MTQALAYGFPSSSDNGNETSQSFGLEANFNVSQDSRPQGTLSVNMLNAADRQPAASEPNGETGMGQNGGLHGQLVYHQDNSAVSKPGNTEYDNFLAIAGLGVKMPSQGDTASRLGLGSELDRLKGQPQQGIPASLQEYLNGMTRPPSSGQIPNLHSRPTPPTSINMLHSDLPPPPGISQEHQQAPGGGTLGISHMLANGFQHAQPENAAVAPESGTKPMEERSEQAPPAPAADIQQLLFNISMPQMNGVSRSSSRNSILNLNGMAAGGGGGSLADVLAAVQPQPTAQPKADAQEGEPAAGQAAQPAGASEAPAAGQGESPPLSLQPRISAFAAVADSPLDEDASKAPPAASEAPAQQDALPASAFQALPPPQVKPGALAGPQLAQNLFDPPFPTVASSSSFTAEGPAARPASAQEGLLSRIPNPEHAALLQQLQQFAPEASPEDLLRALHTHILQQAQLQQRNSAPAAQNGSVPASGGLSPGLGAALPNHASYPGAGSNDLLRQGMLTRGGLPQQQQQLNRQLYPGQISGQMSAQMGGQMAGQMGAQLGGRATPPVGLQPPFQGLAERALAGMEPFNNAQPKPQATTQQMRFGGNIGVHAINRTSAAPLNNPTQQLMQPPGGVLGGQGMGPMGSMGNLGGLGGLSAMNNPLAGLPGAPRPAIRPPNWQRTQALAQQAAQAQAQQQAAIKMAAARAEAQRQAQLQAAQQQNRNNFLAGLTPAQVQLLMNAPAHQVNALAAQLGILDTGARPGNLPNNLSAPAPNLAANQALLQQQKLAAARASYANQQVQAQRTAANPMLGLQQPQQPPLMGLQQARQGVRSIPGPVNKFGPLGVGNPPLNVAPQPAQQVGAPAAALPPRTNVLEMGRYLAQNGISVEQAVNSGILGGFSAFDVRALSEGHHQELQRLRNVRSQQAAQAAMVSQQQQQQQQVQQQQLLQQQLLRQNQLQQLQQDQAAQAAQQQAQAIPGLPHNGSDAGSQVATPSATSVMNLGPGSLGQLFDWGAGQAQQQALSGSAPQGGNWDPSSMRNLLGAPMGTGLHPQLSGSANALTGLPGVPLARNPSDAGSEHNLSLHNLRSKSPWEGVHGGPMAATQPQSAHSSRATTPRSARPYTMGSLLEVPGSGFGAIGHPAAAPKYPSQGSLDGEFTGYVKPTPGAHAPIGRGSKTSQAEVPSSVRAFWETGASHPGPLSTSVSLDSNRAAGYAYNPTGNIMEPALDLEALDAALEAQSNLAAGVQAEQRTAPESVRIPVTAGQQAASAPGGGDLNSFDSGNYSFFNQASLAETAQELRGLSLESEIEDRAGIGNLLDDIGPSDAPTQASKH</sequence>
<feature type="region of interest" description="Disordered" evidence="1">
    <location>
        <begin position="1007"/>
        <end position="1028"/>
    </location>
</feature>
<feature type="region of interest" description="Disordered" evidence="1">
    <location>
        <begin position="961"/>
        <end position="989"/>
    </location>
</feature>
<keyword evidence="3" id="KW-1185">Reference proteome</keyword>
<feature type="region of interest" description="Disordered" evidence="1">
    <location>
        <begin position="1"/>
        <end position="68"/>
    </location>
</feature>
<reference evidence="2 3" key="1">
    <citation type="submission" date="2024-06" db="EMBL/GenBank/DDBJ databases">
        <authorList>
            <person name="Kraege A."/>
            <person name="Thomma B."/>
        </authorList>
    </citation>
    <scope>NUCLEOTIDE SEQUENCE [LARGE SCALE GENOMIC DNA]</scope>
</reference>
<dbReference type="Proteomes" id="UP001497392">
    <property type="component" value="Unassembled WGS sequence"/>
</dbReference>
<evidence type="ECO:0000313" key="2">
    <source>
        <dbReference type="EMBL" id="CAL5219913.1"/>
    </source>
</evidence>
<feature type="compositionally biased region" description="Low complexity" evidence="1">
    <location>
        <begin position="471"/>
        <end position="481"/>
    </location>
</feature>
<name>A0ABP1FP63_9CHLO</name>
<feature type="region of interest" description="Disordered" evidence="1">
    <location>
        <begin position="1144"/>
        <end position="1173"/>
    </location>
</feature>
<evidence type="ECO:0000313" key="3">
    <source>
        <dbReference type="Proteomes" id="UP001497392"/>
    </source>
</evidence>
<feature type="compositionally biased region" description="Polar residues" evidence="1">
    <location>
        <begin position="1093"/>
        <end position="1107"/>
    </location>
</feature>
<feature type="region of interest" description="Disordered" evidence="1">
    <location>
        <begin position="1078"/>
        <end position="1109"/>
    </location>
</feature>
<feature type="compositionally biased region" description="Low complexity" evidence="1">
    <location>
        <begin position="1007"/>
        <end position="1020"/>
    </location>
</feature>
<feature type="compositionally biased region" description="Polar residues" evidence="1">
    <location>
        <begin position="975"/>
        <end position="989"/>
    </location>
</feature>
<feature type="compositionally biased region" description="Low complexity" evidence="1">
    <location>
        <begin position="345"/>
        <end position="359"/>
    </location>
</feature>
<feature type="region of interest" description="Disordered" evidence="1">
    <location>
        <begin position="457"/>
        <end position="481"/>
    </location>
</feature>
<feature type="compositionally biased region" description="Polar residues" evidence="1">
    <location>
        <begin position="10"/>
        <end position="45"/>
    </location>
</feature>
<comment type="caution">
    <text evidence="2">The sequence shown here is derived from an EMBL/GenBank/DDBJ whole genome shotgun (WGS) entry which is preliminary data.</text>
</comment>
<feature type="region of interest" description="Disordered" evidence="1">
    <location>
        <begin position="206"/>
        <end position="228"/>
    </location>
</feature>
<accession>A0ABP1FP63</accession>
<feature type="compositionally biased region" description="Low complexity" evidence="1">
    <location>
        <begin position="295"/>
        <end position="319"/>
    </location>
</feature>
<feature type="region of interest" description="Disordered" evidence="1">
    <location>
        <begin position="337"/>
        <end position="413"/>
    </location>
</feature>
<feature type="region of interest" description="Disordered" evidence="1">
    <location>
        <begin position="283"/>
        <end position="323"/>
    </location>
</feature>
<organism evidence="2 3">
    <name type="scientific">Coccomyxa viridis</name>
    <dbReference type="NCBI Taxonomy" id="1274662"/>
    <lineage>
        <taxon>Eukaryota</taxon>
        <taxon>Viridiplantae</taxon>
        <taxon>Chlorophyta</taxon>
        <taxon>core chlorophytes</taxon>
        <taxon>Trebouxiophyceae</taxon>
        <taxon>Trebouxiophyceae incertae sedis</taxon>
        <taxon>Coccomyxaceae</taxon>
        <taxon>Coccomyxa</taxon>
    </lineage>
</organism>
<feature type="region of interest" description="Disordered" evidence="1">
    <location>
        <begin position="144"/>
        <end position="164"/>
    </location>
</feature>
<evidence type="ECO:0000256" key="1">
    <source>
        <dbReference type="SAM" id="MobiDB-lite"/>
    </source>
</evidence>
<gene>
    <name evidence="2" type="primary">g1843</name>
    <name evidence="2" type="ORF">VP750_LOCUS1572</name>
</gene>
<dbReference type="PANTHER" id="PTHR34491">
    <property type="entry name" value="A-TYPE INCLUSION PROTEIN, PUTATIVE-RELATED"/>
    <property type="match status" value="1"/>
</dbReference>